<dbReference type="InParanoid" id="A0A0C3EI34"/>
<protein>
    <submittedName>
        <fullName evidence="2">Uncharacterized protein</fullName>
    </submittedName>
</protein>
<dbReference type="AlphaFoldDB" id="A0A0C3EI34"/>
<name>A0A0C3EI34_PILCF</name>
<reference evidence="2 3" key="1">
    <citation type="submission" date="2014-04" db="EMBL/GenBank/DDBJ databases">
        <authorList>
            <consortium name="DOE Joint Genome Institute"/>
            <person name="Kuo A."/>
            <person name="Tarkka M."/>
            <person name="Buscot F."/>
            <person name="Kohler A."/>
            <person name="Nagy L.G."/>
            <person name="Floudas D."/>
            <person name="Copeland A."/>
            <person name="Barry K.W."/>
            <person name="Cichocki N."/>
            <person name="Veneault-Fourrey C."/>
            <person name="LaButti K."/>
            <person name="Lindquist E.A."/>
            <person name="Lipzen A."/>
            <person name="Lundell T."/>
            <person name="Morin E."/>
            <person name="Murat C."/>
            <person name="Sun H."/>
            <person name="Tunlid A."/>
            <person name="Henrissat B."/>
            <person name="Grigoriev I.V."/>
            <person name="Hibbett D.S."/>
            <person name="Martin F."/>
            <person name="Nordberg H.P."/>
            <person name="Cantor M.N."/>
            <person name="Hua S.X."/>
        </authorList>
    </citation>
    <scope>NUCLEOTIDE SEQUENCE [LARGE SCALE GENOMIC DNA]</scope>
    <source>
        <strain evidence="2 3">F 1598</strain>
    </source>
</reference>
<gene>
    <name evidence="2" type="ORF">PILCRDRAFT_16255</name>
</gene>
<evidence type="ECO:0000313" key="3">
    <source>
        <dbReference type="Proteomes" id="UP000054166"/>
    </source>
</evidence>
<accession>A0A0C3EI34</accession>
<organism evidence="2 3">
    <name type="scientific">Piloderma croceum (strain F 1598)</name>
    <dbReference type="NCBI Taxonomy" id="765440"/>
    <lineage>
        <taxon>Eukaryota</taxon>
        <taxon>Fungi</taxon>
        <taxon>Dikarya</taxon>
        <taxon>Basidiomycota</taxon>
        <taxon>Agaricomycotina</taxon>
        <taxon>Agaricomycetes</taxon>
        <taxon>Agaricomycetidae</taxon>
        <taxon>Atheliales</taxon>
        <taxon>Atheliaceae</taxon>
        <taxon>Piloderma</taxon>
    </lineage>
</organism>
<dbReference type="Proteomes" id="UP000054166">
    <property type="component" value="Unassembled WGS sequence"/>
</dbReference>
<evidence type="ECO:0000256" key="1">
    <source>
        <dbReference type="SAM" id="MobiDB-lite"/>
    </source>
</evidence>
<feature type="region of interest" description="Disordered" evidence="1">
    <location>
        <begin position="67"/>
        <end position="93"/>
    </location>
</feature>
<keyword evidence="3" id="KW-1185">Reference proteome</keyword>
<dbReference type="OrthoDB" id="3322685at2759"/>
<reference evidence="3" key="2">
    <citation type="submission" date="2015-01" db="EMBL/GenBank/DDBJ databases">
        <title>Evolutionary Origins and Diversification of the Mycorrhizal Mutualists.</title>
        <authorList>
            <consortium name="DOE Joint Genome Institute"/>
            <consortium name="Mycorrhizal Genomics Consortium"/>
            <person name="Kohler A."/>
            <person name="Kuo A."/>
            <person name="Nagy L.G."/>
            <person name="Floudas D."/>
            <person name="Copeland A."/>
            <person name="Barry K.W."/>
            <person name="Cichocki N."/>
            <person name="Veneault-Fourrey C."/>
            <person name="LaButti K."/>
            <person name="Lindquist E.A."/>
            <person name="Lipzen A."/>
            <person name="Lundell T."/>
            <person name="Morin E."/>
            <person name="Murat C."/>
            <person name="Riley R."/>
            <person name="Ohm R."/>
            <person name="Sun H."/>
            <person name="Tunlid A."/>
            <person name="Henrissat B."/>
            <person name="Grigoriev I.V."/>
            <person name="Hibbett D.S."/>
            <person name="Martin F."/>
        </authorList>
    </citation>
    <scope>NUCLEOTIDE SEQUENCE [LARGE SCALE GENOMIC DNA]</scope>
    <source>
        <strain evidence="3">F 1598</strain>
    </source>
</reference>
<evidence type="ECO:0000313" key="2">
    <source>
        <dbReference type="EMBL" id="KIM72305.1"/>
    </source>
</evidence>
<dbReference type="EMBL" id="KN833142">
    <property type="protein sequence ID" value="KIM72305.1"/>
    <property type="molecule type" value="Genomic_DNA"/>
</dbReference>
<dbReference type="HOGENOM" id="CLU_931011_0_0_1"/>
<sequence length="284" mass="31872">MSRPTTPTSRASFNKATHAIHEMLAPGGYLDSQTTDTQYFNATNYYMQNPTDNYGEESQSNEMLNEEPSTSQECMLDSESDNSQYTADSEHMHSPRISPLPPIINSFDICNTSTITSEARIAYGDCRPRSDADATELCLWRLLDASVNGPDYGDGRSAPWFKLPTVTRRRPGVNYIRSMRELWRQRSSNESDLMSEHVSAVHRMAGASPYPPSILQGEFVFLADFLSHLFPMMVRAATELDLVRMQEMINVGNDLLTSMQTLVDVEANAREEINRTCNAESSDA</sequence>
<proteinExistence type="predicted"/>